<dbReference type="AlphaFoldDB" id="I1YE66"/>
<proteinExistence type="inferred from homology"/>
<dbReference type="RefSeq" id="WP_014702662.1">
    <property type="nucleotide sequence ID" value="NC_017856.1"/>
</dbReference>
<dbReference type="HOGENOM" id="CLU_109769_1_0_6"/>
<dbReference type="EMBL" id="CP003380">
    <property type="protein sequence ID" value="AFJ01209.1"/>
    <property type="molecule type" value="Genomic_DNA"/>
</dbReference>
<dbReference type="HAMAP" id="MF_00676">
    <property type="entry name" value="UPF0260"/>
    <property type="match status" value="1"/>
</dbReference>
<dbReference type="KEGG" id="mec:Q7C_24"/>
<sequence>MSAQHKTSTEFWKHKRLSQMSHDEWESLCDGCGRCCLQKLEDEQDGRMYYTRAACNLLDIDTCRCSDYPNRQQRVPECIELGIANAHYFDWLPDTCAYRLLAEGEPLPNWHPLVSGDPQSVVRAGISIRDVAIPEHQVDDITEEVIALRKPHYPHDT</sequence>
<dbReference type="Proteomes" id="UP000009145">
    <property type="component" value="Chromosome"/>
</dbReference>
<dbReference type="InterPro" id="IPR005358">
    <property type="entry name" value="Puta_zinc/iron-chelating_dom"/>
</dbReference>
<dbReference type="InterPro" id="IPR008228">
    <property type="entry name" value="UCP006173"/>
</dbReference>
<reference evidence="2 3" key="1">
    <citation type="journal article" date="2012" name="J. Bacteriol.">
        <title>Complete genome sequences of Methylophaga sp. strain JAM1 and Methylophaga sp. strain JAM7.</title>
        <authorList>
            <person name="Villeneuve C."/>
            <person name="Martineau C."/>
            <person name="Mauffrey F."/>
            <person name="Villemur R."/>
        </authorList>
    </citation>
    <scope>NUCLEOTIDE SEQUENCE [LARGE SCALE GENOMIC DNA]</scope>
    <source>
        <strain evidence="2 3">JAM7</strain>
    </source>
</reference>
<dbReference type="OrthoDB" id="9786855at2"/>
<dbReference type="PANTHER" id="PTHR37421:SF1">
    <property type="entry name" value="UPF0260 PROTEIN YCGN"/>
    <property type="match status" value="1"/>
</dbReference>
<name>I1YE66_METFJ</name>
<dbReference type="eggNOG" id="COG2983">
    <property type="taxonomic scope" value="Bacteria"/>
</dbReference>
<dbReference type="NCBIfam" id="NF003501">
    <property type="entry name" value="PRK05170.1-5"/>
    <property type="match status" value="1"/>
</dbReference>
<accession>I1YE66</accession>
<dbReference type="PANTHER" id="PTHR37421">
    <property type="entry name" value="UPF0260 PROTEIN YCGN"/>
    <property type="match status" value="1"/>
</dbReference>
<dbReference type="PATRIC" id="fig|754477.3.peg.25"/>
<evidence type="ECO:0000313" key="2">
    <source>
        <dbReference type="EMBL" id="AFJ01209.1"/>
    </source>
</evidence>
<organism evidence="2 3">
    <name type="scientific">Methylophaga frappieri (strain ATCC BAA-2434 / DSM 25690 / JAM7)</name>
    <dbReference type="NCBI Taxonomy" id="754477"/>
    <lineage>
        <taxon>Bacteria</taxon>
        <taxon>Pseudomonadati</taxon>
        <taxon>Pseudomonadota</taxon>
        <taxon>Gammaproteobacteria</taxon>
        <taxon>Thiotrichales</taxon>
        <taxon>Piscirickettsiaceae</taxon>
        <taxon>Methylophaga</taxon>
    </lineage>
</organism>
<dbReference type="NCBIfam" id="NF003507">
    <property type="entry name" value="PRK05170.2-5"/>
    <property type="match status" value="1"/>
</dbReference>
<keyword evidence="3" id="KW-1185">Reference proteome</keyword>
<evidence type="ECO:0000313" key="3">
    <source>
        <dbReference type="Proteomes" id="UP000009145"/>
    </source>
</evidence>
<evidence type="ECO:0000256" key="1">
    <source>
        <dbReference type="HAMAP-Rule" id="MF_00676"/>
    </source>
</evidence>
<protein>
    <recommendedName>
        <fullName evidence="1">UPF0260 protein Q7C_24</fullName>
    </recommendedName>
</protein>
<gene>
    <name evidence="2" type="ordered locus">Q7C_24</name>
</gene>
<comment type="similarity">
    <text evidence="1">Belongs to the UPF0260 family.</text>
</comment>
<dbReference type="STRING" id="754477.Q7C_24"/>
<dbReference type="Pfam" id="PF03692">
    <property type="entry name" value="CxxCxxCC"/>
    <property type="match status" value="1"/>
</dbReference>
<dbReference type="PIRSF" id="PIRSF006173">
    <property type="entry name" value="UCP006173"/>
    <property type="match status" value="1"/>
</dbReference>